<dbReference type="GO" id="GO:0016787">
    <property type="term" value="F:hydrolase activity"/>
    <property type="evidence" value="ECO:0007669"/>
    <property type="project" value="UniProtKB-KW"/>
</dbReference>
<comment type="similarity">
    <text evidence="1">Belongs to the AB hydrolase superfamily. AB hydrolase 2 family.</text>
</comment>
<keyword evidence="2 5" id="KW-0378">Hydrolase</keyword>
<dbReference type="InterPro" id="IPR003140">
    <property type="entry name" value="PLipase/COase/thioEstase"/>
</dbReference>
<reference evidence="4 6" key="1">
    <citation type="submission" date="2019-04" db="EMBL/GenBank/DDBJ databases">
        <title>Complete genome sequence of Agrobacterium larrymoorei CFBP5473.</title>
        <authorList>
            <person name="Haryono M."/>
            <person name="Chou L."/>
            <person name="Lin Y.-C."/>
            <person name="Lai E.-M."/>
            <person name="Kuo C.-H."/>
        </authorList>
    </citation>
    <scope>NUCLEOTIDE SEQUENCE [LARGE SCALE GENOMIC DNA]</scope>
    <source>
        <strain evidence="4 6">CFBP5473</strain>
        <plasmid evidence="4">pAlCFBP5473</plasmid>
        <plasmid evidence="6">palcfbp5473</plasmid>
    </source>
</reference>
<dbReference type="Gene3D" id="3.40.50.1820">
    <property type="entry name" value="alpha/beta hydrolase"/>
    <property type="match status" value="1"/>
</dbReference>
<dbReference type="SUPFAM" id="SSF53474">
    <property type="entry name" value="alpha/beta-Hydrolases"/>
    <property type="match status" value="1"/>
</dbReference>
<geneLocation type="plasmid" evidence="6">
    <name>palcfbp5473</name>
</geneLocation>
<dbReference type="Pfam" id="PF02230">
    <property type="entry name" value="Abhydrolase_2"/>
    <property type="match status" value="1"/>
</dbReference>
<dbReference type="OrthoDB" id="9801763at2"/>
<dbReference type="PANTHER" id="PTHR10655">
    <property type="entry name" value="LYSOPHOSPHOLIPASE-RELATED"/>
    <property type="match status" value="1"/>
</dbReference>
<dbReference type="Proteomes" id="UP000826513">
    <property type="component" value="Plasmid unnamed1"/>
</dbReference>
<name>A0A4D7DU97_9HYPH</name>
<keyword evidence="7" id="KW-1185">Reference proteome</keyword>
<keyword evidence="4" id="KW-0614">Plasmid</keyword>
<organism evidence="4 6">
    <name type="scientific">Agrobacterium larrymoorei</name>
    <dbReference type="NCBI Taxonomy" id="160699"/>
    <lineage>
        <taxon>Bacteria</taxon>
        <taxon>Pseudomonadati</taxon>
        <taxon>Pseudomonadota</taxon>
        <taxon>Alphaproteobacteria</taxon>
        <taxon>Hyphomicrobiales</taxon>
        <taxon>Rhizobiaceae</taxon>
        <taxon>Rhizobium/Agrobacterium group</taxon>
        <taxon>Agrobacterium</taxon>
    </lineage>
</organism>
<geneLocation type="plasmid" evidence="4">
    <name>pAlCFBP5473</name>
</geneLocation>
<evidence type="ECO:0000313" key="7">
    <source>
        <dbReference type="Proteomes" id="UP000826513"/>
    </source>
</evidence>
<protein>
    <submittedName>
        <fullName evidence="5">Dienelactone hydrolase family protein</fullName>
    </submittedName>
    <submittedName>
        <fullName evidence="4">Phospholipase</fullName>
    </submittedName>
</protein>
<dbReference type="InterPro" id="IPR029058">
    <property type="entry name" value="AB_hydrolase_fold"/>
</dbReference>
<dbReference type="STRING" id="1367849.GCA_000518585_04827"/>
<proteinExistence type="inferred from homology"/>
<evidence type="ECO:0000256" key="1">
    <source>
        <dbReference type="ARBA" id="ARBA00006499"/>
    </source>
</evidence>
<reference evidence="5 7" key="2">
    <citation type="submission" date="2021-03" db="EMBL/GenBank/DDBJ databases">
        <title>Rapid diversification of plasmids in a genus of pathogenic and nitrogen fixing bacteria.</title>
        <authorList>
            <person name="Weisberg A.J."/>
            <person name="Miller M."/>
            <person name="Ream W."/>
            <person name="Grunwald N.J."/>
            <person name="Chang J.H."/>
        </authorList>
    </citation>
    <scope>NUCLEOTIDE SEQUENCE [LARGE SCALE GENOMIC DNA]</scope>
    <source>
        <strain evidence="5 7">AF3.44</strain>
        <plasmid evidence="5 7">unnamed1</plasmid>
    </source>
</reference>
<feature type="domain" description="Phospholipase/carboxylesterase/thioesterase" evidence="3">
    <location>
        <begin position="6"/>
        <end position="195"/>
    </location>
</feature>
<dbReference type="EMBL" id="CP072170">
    <property type="protein sequence ID" value="QYA10568.1"/>
    <property type="molecule type" value="Genomic_DNA"/>
</dbReference>
<evidence type="ECO:0000313" key="5">
    <source>
        <dbReference type="EMBL" id="QYA10568.1"/>
    </source>
</evidence>
<accession>A0A4D7DU97</accession>
<geneLocation type="plasmid" evidence="5 7">
    <name>unnamed1</name>
</geneLocation>
<evidence type="ECO:0000313" key="6">
    <source>
        <dbReference type="Proteomes" id="UP000298545"/>
    </source>
</evidence>
<dbReference type="Proteomes" id="UP000298545">
    <property type="component" value="Plasmid pAlCFBP5473"/>
</dbReference>
<dbReference type="EMBL" id="CP039693">
    <property type="protein sequence ID" value="QCJ00572.1"/>
    <property type="molecule type" value="Genomic_DNA"/>
</dbReference>
<dbReference type="PANTHER" id="PTHR10655:SF17">
    <property type="entry name" value="LYSOPHOSPHOLIPASE-LIKE PROTEIN 1"/>
    <property type="match status" value="1"/>
</dbReference>
<evidence type="ECO:0000313" key="4">
    <source>
        <dbReference type="EMBL" id="QCJ00572.1"/>
    </source>
</evidence>
<dbReference type="KEGG" id="alf:CFBP5473_21450"/>
<evidence type="ECO:0000256" key="2">
    <source>
        <dbReference type="ARBA" id="ARBA00022801"/>
    </source>
</evidence>
<sequence length="199" mass="21489">MHSRDRLIVFLHGIGASGAQLMPLSNAWRSSFPNARFAAPDAPLHHWRGHQWFLIEGDPLDPARIRAARKTFDDLMTDVVHREGFNEAHHRVAFVGVSQGAIVALDAIASGRWQIGALVSFAGLLAPQQVSPLSKTTQVLLVHGQADTIIPAADSMMAASQFQAAGFEVELDVEPGVGHTISSSGADRARAFLRRSLIS</sequence>
<dbReference type="InterPro" id="IPR050565">
    <property type="entry name" value="LYPA1-2/EST-like"/>
</dbReference>
<dbReference type="AlphaFoldDB" id="A0A4D7DU97"/>
<gene>
    <name evidence="4" type="ORF">CFBP5473_21450</name>
    <name evidence="5" type="ORF">J5285_25590</name>
</gene>
<evidence type="ECO:0000259" key="3">
    <source>
        <dbReference type="Pfam" id="PF02230"/>
    </source>
</evidence>